<protein>
    <submittedName>
        <fullName evidence="1">Uncharacterized protein</fullName>
    </submittedName>
</protein>
<reference evidence="1 2" key="1">
    <citation type="submission" date="2017-03" db="EMBL/GenBank/DDBJ databases">
        <title>Genome Sequence of Roseovarius mucosus strain SMR3 Isolated from a culture of the Diatom Skeletonema marinoi.</title>
        <authorList>
            <person name="Topel M."/>
            <person name="Pinder M."/>
            <person name="Johansson O.N."/>
            <person name="Kourtchenko O."/>
            <person name="Godhe A."/>
            <person name="Clarke A.K."/>
        </authorList>
    </citation>
    <scope>NUCLEOTIDE SEQUENCE [LARGE SCALE GENOMIC DNA]</scope>
    <source>
        <strain evidence="1 2">SMR3</strain>
    </source>
</reference>
<gene>
    <name evidence="1" type="ORF">ROSMUCSMR3_03486</name>
</gene>
<sequence>MAVQDWPLPVSAFFDLLGIEEATFFLSGESTNSVTAGGEVIVHRRGTRLWQGEVVLGKSEPDVIAAQDTLIESLLEPGASFMIYDRRQFAPQDPAYPGGINWAAQPVTIKSLVPGNRELSLQGLPPNFTLRRGQKIGFQYLASPVRYAVHRIMNATVTADSTGATARFEVSPFIRPGVVVGASVILERPQLRAKLLSFKPGPGRSRRTEGGSFSWQQTLGGGV</sequence>
<name>A0A1V0RT36_9RHOB</name>
<dbReference type="RefSeq" id="WP_237183476.1">
    <property type="nucleotide sequence ID" value="NZ_CP020474.1"/>
</dbReference>
<keyword evidence="2" id="KW-1185">Reference proteome</keyword>
<proteinExistence type="predicted"/>
<dbReference type="AlphaFoldDB" id="A0A1V0RT36"/>
<dbReference type="EMBL" id="CP020474">
    <property type="protein sequence ID" value="ARE84940.1"/>
    <property type="molecule type" value="Genomic_DNA"/>
</dbReference>
<evidence type="ECO:0000313" key="1">
    <source>
        <dbReference type="EMBL" id="ARE84940.1"/>
    </source>
</evidence>
<dbReference type="KEGG" id="rmm:ROSMUCSMR3_03486"/>
<evidence type="ECO:0000313" key="2">
    <source>
        <dbReference type="Proteomes" id="UP000192273"/>
    </source>
</evidence>
<organism evidence="1 2">
    <name type="scientific">Roseovarius mucosus</name>
    <dbReference type="NCBI Taxonomy" id="215743"/>
    <lineage>
        <taxon>Bacteria</taxon>
        <taxon>Pseudomonadati</taxon>
        <taxon>Pseudomonadota</taxon>
        <taxon>Alphaproteobacteria</taxon>
        <taxon>Rhodobacterales</taxon>
        <taxon>Roseobacteraceae</taxon>
        <taxon>Roseovarius</taxon>
    </lineage>
</organism>
<dbReference type="Proteomes" id="UP000192273">
    <property type="component" value="Chromosome"/>
</dbReference>
<accession>A0A1V0RT36</accession>